<feature type="compositionally biased region" description="Basic and acidic residues" evidence="1">
    <location>
        <begin position="33"/>
        <end position="44"/>
    </location>
</feature>
<protein>
    <submittedName>
        <fullName evidence="2">Uncharacterized protein</fullName>
    </submittedName>
</protein>
<evidence type="ECO:0000256" key="1">
    <source>
        <dbReference type="SAM" id="MobiDB-lite"/>
    </source>
</evidence>
<feature type="compositionally biased region" description="Low complexity" evidence="1">
    <location>
        <begin position="101"/>
        <end position="110"/>
    </location>
</feature>
<feature type="region of interest" description="Disordered" evidence="1">
    <location>
        <begin position="281"/>
        <end position="329"/>
    </location>
</feature>
<evidence type="ECO:0000313" key="2">
    <source>
        <dbReference type="EMBL" id="CAA9482217.1"/>
    </source>
</evidence>
<feature type="compositionally biased region" description="Basic residues" evidence="1">
    <location>
        <begin position="79"/>
        <end position="93"/>
    </location>
</feature>
<feature type="region of interest" description="Disordered" evidence="1">
    <location>
        <begin position="33"/>
        <end position="250"/>
    </location>
</feature>
<accession>A0A6J4RUY6</accession>
<feature type="compositionally biased region" description="Pro residues" evidence="1">
    <location>
        <begin position="305"/>
        <end position="314"/>
    </location>
</feature>
<name>A0A6J4RUY6_9ACTN</name>
<reference evidence="2" key="1">
    <citation type="submission" date="2020-02" db="EMBL/GenBank/DDBJ databases">
        <authorList>
            <person name="Meier V. D."/>
        </authorList>
    </citation>
    <scope>NUCLEOTIDE SEQUENCE</scope>
    <source>
        <strain evidence="2">AVDCRST_MAG69</strain>
    </source>
</reference>
<gene>
    <name evidence="2" type="ORF">AVDCRST_MAG69-846</name>
</gene>
<organism evidence="2">
    <name type="scientific">uncultured Solirubrobacteraceae bacterium</name>
    <dbReference type="NCBI Taxonomy" id="1162706"/>
    <lineage>
        <taxon>Bacteria</taxon>
        <taxon>Bacillati</taxon>
        <taxon>Actinomycetota</taxon>
        <taxon>Thermoleophilia</taxon>
        <taxon>Solirubrobacterales</taxon>
        <taxon>Solirubrobacteraceae</taxon>
        <taxon>environmental samples</taxon>
    </lineage>
</organism>
<dbReference type="EMBL" id="CADCVP010000104">
    <property type="protein sequence ID" value="CAA9482217.1"/>
    <property type="molecule type" value="Genomic_DNA"/>
</dbReference>
<feature type="non-terminal residue" evidence="2">
    <location>
        <position position="329"/>
    </location>
</feature>
<sequence>ARLDDRSCPHRLPRRAFAAPARGGRPCACRGELQRRSQRAEARDVAGPAVRGAGSAPGPPDRGLRPRPEGRLLPLRRVDGRRRRARHGRPRRVQPRDGLQHPPAVGRAVPPGGPRHPRALPAGQDDVGVERGEPLHAADPPQPEAGGRLLQRAARGVPRVPHRRRRRPRPEGHGEVAGHLQAPRPGAEAVGPAQLRRRQPLQAPAAHRHRQAPEARQGRGVADRGGRHRPLRLLLQGRPRGRGAGGARHEADLRAGAHEHAHQTRLPLPLGCREEVHHVGFRSRRRVGSRAPGSRGGSRRDQPATPGPGPPADRPPAGRSSAAAAAVAL</sequence>
<feature type="compositionally biased region" description="Low complexity" evidence="1">
    <location>
        <begin position="315"/>
        <end position="329"/>
    </location>
</feature>
<dbReference type="AlphaFoldDB" id="A0A6J4RUY6"/>
<proteinExistence type="predicted"/>
<feature type="compositionally biased region" description="Basic and acidic residues" evidence="1">
    <location>
        <begin position="211"/>
        <end position="225"/>
    </location>
</feature>
<feature type="non-terminal residue" evidence="2">
    <location>
        <position position="1"/>
    </location>
</feature>